<dbReference type="EMBL" id="BMON01000002">
    <property type="protein sequence ID" value="GGM41754.1"/>
    <property type="molecule type" value="Genomic_DNA"/>
</dbReference>
<comment type="caution">
    <text evidence="1">The sequence shown here is derived from an EMBL/GenBank/DDBJ whole genome shotgun (WGS) entry which is preliminary data.</text>
</comment>
<sequence length="200" mass="21223">MDAGATIDAVRDQTETERDRLGSDKVLITATDATLETEAVLTAAATRESGLADILGQWAAETDSDVAAQFEAAAEAATERADRIGADADDTDGFINHLDTVSGTARRVGAALVAAPLVADRFYLQVVSFFINEADEKRADTFREVREEASTLDNGMTALEHLSESERETAATAAMDAIGAAYDDYAETLEAMGLDPKPIC</sequence>
<dbReference type="Proteomes" id="UP000656367">
    <property type="component" value="Unassembled WGS sequence"/>
</dbReference>
<reference evidence="1" key="1">
    <citation type="journal article" date="2014" name="Int. J. Syst. Evol. Microbiol.">
        <title>Complete genome sequence of Corynebacterium casei LMG S-19264T (=DSM 44701T), isolated from a smear-ripened cheese.</title>
        <authorList>
            <consortium name="US DOE Joint Genome Institute (JGI-PGF)"/>
            <person name="Walter F."/>
            <person name="Albersmeier A."/>
            <person name="Kalinowski J."/>
            <person name="Ruckert C."/>
        </authorList>
    </citation>
    <scope>NUCLEOTIDE SEQUENCE</scope>
    <source>
        <strain evidence="1">JCM 15759</strain>
    </source>
</reference>
<organism evidence="1 2">
    <name type="scientific">Haloarcula argentinensis</name>
    <dbReference type="NCBI Taxonomy" id="43776"/>
    <lineage>
        <taxon>Archaea</taxon>
        <taxon>Methanobacteriati</taxon>
        <taxon>Methanobacteriota</taxon>
        <taxon>Stenosarchaea group</taxon>
        <taxon>Halobacteria</taxon>
        <taxon>Halobacteriales</taxon>
        <taxon>Haloarculaceae</taxon>
        <taxon>Haloarcula</taxon>
    </lineage>
</organism>
<evidence type="ECO:0008006" key="3">
    <source>
        <dbReference type="Google" id="ProtNLM"/>
    </source>
</evidence>
<protein>
    <recommendedName>
        <fullName evidence="3">Transcription antitermination protein</fullName>
    </recommendedName>
</protein>
<dbReference type="AlphaFoldDB" id="A0A830FNJ5"/>
<dbReference type="RefSeq" id="WP_188852823.1">
    <property type="nucleotide sequence ID" value="NZ_BMON01000002.1"/>
</dbReference>
<gene>
    <name evidence="1" type="ORF">GCM10009006_23830</name>
</gene>
<evidence type="ECO:0000313" key="1">
    <source>
        <dbReference type="EMBL" id="GGM41754.1"/>
    </source>
</evidence>
<evidence type="ECO:0000313" key="2">
    <source>
        <dbReference type="Proteomes" id="UP000656367"/>
    </source>
</evidence>
<proteinExistence type="predicted"/>
<accession>A0A830FNJ5</accession>
<reference evidence="1" key="2">
    <citation type="submission" date="2020-09" db="EMBL/GenBank/DDBJ databases">
        <authorList>
            <person name="Sun Q."/>
            <person name="Ohkuma M."/>
        </authorList>
    </citation>
    <scope>NUCLEOTIDE SEQUENCE</scope>
    <source>
        <strain evidence="1">JCM 15759</strain>
    </source>
</reference>
<dbReference type="OrthoDB" id="306160at2157"/>
<name>A0A830FNJ5_HALAR</name>